<evidence type="ECO:0000256" key="4">
    <source>
        <dbReference type="ARBA" id="ARBA00022692"/>
    </source>
</evidence>
<evidence type="ECO:0000256" key="1">
    <source>
        <dbReference type="ARBA" id="ARBA00004448"/>
    </source>
</evidence>
<protein>
    <recommendedName>
        <fullName evidence="9">Mitochondrial pyruvate carrier</fullName>
    </recommendedName>
</protein>
<reference evidence="10 11" key="1">
    <citation type="journal article" date="2020" name="bioRxiv">
        <title>Metabolic contributions of an alphaproteobacterial endosymbiont in the apicomplexan Cardiosporidium cionae.</title>
        <authorList>
            <person name="Hunter E.S."/>
            <person name="Paight C.J."/>
            <person name="Lane C.E."/>
        </authorList>
    </citation>
    <scope>NUCLEOTIDE SEQUENCE [LARGE SCALE GENOMIC DNA]</scope>
    <source>
        <strain evidence="10">ESH_2018</strain>
    </source>
</reference>
<proteinExistence type="inferred from homology"/>
<keyword evidence="3 9" id="KW-0813">Transport</keyword>
<comment type="subcellular location">
    <subcellularLocation>
        <location evidence="1 9">Mitochondrion inner membrane</location>
        <topology evidence="1 9">Multi-pass membrane protein</topology>
    </subcellularLocation>
</comment>
<comment type="function">
    <text evidence="9">Mediates the uptake of pyruvate into mitochondria.</text>
</comment>
<keyword evidence="11" id="KW-1185">Reference proteome</keyword>
<keyword evidence="5 9" id="KW-0999">Mitochondrion inner membrane</keyword>
<accession>A0ABQ7JCX4</accession>
<evidence type="ECO:0000313" key="10">
    <source>
        <dbReference type="EMBL" id="KAF8821775.1"/>
    </source>
</evidence>
<evidence type="ECO:0000256" key="6">
    <source>
        <dbReference type="ARBA" id="ARBA00022989"/>
    </source>
</evidence>
<dbReference type="EMBL" id="JADAQX010000129">
    <property type="protein sequence ID" value="KAF8821775.1"/>
    <property type="molecule type" value="Genomic_DNA"/>
</dbReference>
<keyword evidence="8" id="KW-0472">Membrane</keyword>
<evidence type="ECO:0000256" key="3">
    <source>
        <dbReference type="ARBA" id="ARBA00022448"/>
    </source>
</evidence>
<sequence>MYQKMRSSSGTSVVGRIMHQIAFPGVVPALRTKLQHLPLPSGIRFMIEHPAGPLTIHFWAPTCKWFISLANILDIDRPVEKISAAQQTAVAFTGIIWSRTIFAVHAVNVAMAITGLYQLQRLWRYHYGTRPVTTLK</sequence>
<comment type="similarity">
    <text evidence="2 9">Belongs to the mitochondrial pyruvate carrier (MPC) (TC 2.A.105) family.</text>
</comment>
<dbReference type="Pfam" id="PF03650">
    <property type="entry name" value="MPC"/>
    <property type="match status" value="1"/>
</dbReference>
<keyword evidence="7 9" id="KW-0496">Mitochondrion</keyword>
<keyword evidence="6" id="KW-1133">Transmembrane helix</keyword>
<evidence type="ECO:0000256" key="9">
    <source>
        <dbReference type="RuleBase" id="RU363100"/>
    </source>
</evidence>
<evidence type="ECO:0000256" key="5">
    <source>
        <dbReference type="ARBA" id="ARBA00022792"/>
    </source>
</evidence>
<gene>
    <name evidence="10" type="ORF">IE077_004283</name>
</gene>
<comment type="caution">
    <text evidence="10">The sequence shown here is derived from an EMBL/GenBank/DDBJ whole genome shotgun (WGS) entry which is preliminary data.</text>
</comment>
<dbReference type="InterPro" id="IPR005336">
    <property type="entry name" value="MPC"/>
</dbReference>
<name>A0ABQ7JCX4_9APIC</name>
<organism evidence="10 11">
    <name type="scientific">Cardiosporidium cionae</name>
    <dbReference type="NCBI Taxonomy" id="476202"/>
    <lineage>
        <taxon>Eukaryota</taxon>
        <taxon>Sar</taxon>
        <taxon>Alveolata</taxon>
        <taxon>Apicomplexa</taxon>
        <taxon>Aconoidasida</taxon>
        <taxon>Nephromycida</taxon>
        <taxon>Cardiosporidium</taxon>
    </lineage>
</organism>
<dbReference type="Proteomes" id="UP000823046">
    <property type="component" value="Unassembled WGS sequence"/>
</dbReference>
<evidence type="ECO:0000313" key="11">
    <source>
        <dbReference type="Proteomes" id="UP000823046"/>
    </source>
</evidence>
<evidence type="ECO:0000256" key="7">
    <source>
        <dbReference type="ARBA" id="ARBA00023128"/>
    </source>
</evidence>
<evidence type="ECO:0000256" key="2">
    <source>
        <dbReference type="ARBA" id="ARBA00006416"/>
    </source>
</evidence>
<keyword evidence="4" id="KW-0812">Transmembrane</keyword>
<evidence type="ECO:0000256" key="8">
    <source>
        <dbReference type="ARBA" id="ARBA00023136"/>
    </source>
</evidence>